<evidence type="ECO:0000256" key="1">
    <source>
        <dbReference type="SAM" id="Phobius"/>
    </source>
</evidence>
<dbReference type="Proteomes" id="UP001634394">
    <property type="component" value="Unassembled WGS sequence"/>
</dbReference>
<keyword evidence="1" id="KW-1133">Transmembrane helix</keyword>
<accession>A0ABD3UDZ8</accession>
<organism evidence="2 3">
    <name type="scientific">Sinanodonta woodiana</name>
    <name type="common">Chinese pond mussel</name>
    <name type="synonym">Anodonta woodiana</name>
    <dbReference type="NCBI Taxonomy" id="1069815"/>
    <lineage>
        <taxon>Eukaryota</taxon>
        <taxon>Metazoa</taxon>
        <taxon>Spiralia</taxon>
        <taxon>Lophotrochozoa</taxon>
        <taxon>Mollusca</taxon>
        <taxon>Bivalvia</taxon>
        <taxon>Autobranchia</taxon>
        <taxon>Heteroconchia</taxon>
        <taxon>Palaeoheterodonta</taxon>
        <taxon>Unionida</taxon>
        <taxon>Unionoidea</taxon>
        <taxon>Unionidae</taxon>
        <taxon>Unioninae</taxon>
        <taxon>Sinanodonta</taxon>
    </lineage>
</organism>
<keyword evidence="1" id="KW-0812">Transmembrane</keyword>
<proteinExistence type="predicted"/>
<feature type="transmembrane region" description="Helical" evidence="1">
    <location>
        <begin position="24"/>
        <end position="46"/>
    </location>
</feature>
<dbReference type="EMBL" id="JBJQND010000016">
    <property type="protein sequence ID" value="KAL3846378.1"/>
    <property type="molecule type" value="Genomic_DNA"/>
</dbReference>
<protein>
    <submittedName>
        <fullName evidence="2">Uncharacterized protein</fullName>
    </submittedName>
</protein>
<name>A0ABD3UDZ8_SINWO</name>
<sequence length="561" mass="64421">MEPSESTSLILNGISRTGTFNRRACLYCSITVLSIALFTLLLIIAAKSKRESNAREDTTSQKFRNVLMDQIETKQGKFQYLFEMFPTSFAMTLRVFEKQAEHWIPQDDQDILIEFNGRDLRYRECHILDSNTNDGEMYNLGDCVLVAEGKAMYHFSVESDWRCFHQMESLSFYYIIQLVLNATRTYSKYHNTCNGREWRVEMQNEDIFFCEKAGQLLTVHQNNMKLEVIRWTSPATEYIKVPYSSENCSFKSIDLSPLLGKKNVPPILETASRKPRYQVKDCLFVHGSGQRPLTEPVTGYEILSEFESYWGNIYHYTPQCKTRQFIRMNTIVHGWDNSTLHDQLCEFAAGKQTIVSDKIIFSHSMGNLIIAAALYRKICSFNTTSTEWYSIEGPWRGSRAANHIGLLCKMLYKFPRKWIIKLNLDTYCMNGSKIPNTAYTSMKTDYMSPTGITYTDLIDVAKGLVKGVMCGDSPTGLGKRWIFSVCLELVQQIVQDGKLSDGLVALDDCSAVGRTFQDTFESPYYRGSFNHLEGTCIYGDASWTGFRDLKKLHPCKWISLR</sequence>
<keyword evidence="3" id="KW-1185">Reference proteome</keyword>
<gene>
    <name evidence="2" type="ORF">ACJMK2_017376</name>
</gene>
<reference evidence="2 3" key="1">
    <citation type="submission" date="2024-11" db="EMBL/GenBank/DDBJ databases">
        <title>Chromosome-level genome assembly of the freshwater bivalve Anodonta woodiana.</title>
        <authorList>
            <person name="Chen X."/>
        </authorList>
    </citation>
    <scope>NUCLEOTIDE SEQUENCE [LARGE SCALE GENOMIC DNA]</scope>
    <source>
        <strain evidence="2">MN2024</strain>
        <tissue evidence="2">Gills</tissue>
    </source>
</reference>
<evidence type="ECO:0000313" key="2">
    <source>
        <dbReference type="EMBL" id="KAL3846378.1"/>
    </source>
</evidence>
<keyword evidence="1" id="KW-0472">Membrane</keyword>
<evidence type="ECO:0000313" key="3">
    <source>
        <dbReference type="Proteomes" id="UP001634394"/>
    </source>
</evidence>
<comment type="caution">
    <text evidence="2">The sequence shown here is derived from an EMBL/GenBank/DDBJ whole genome shotgun (WGS) entry which is preliminary data.</text>
</comment>
<dbReference type="AlphaFoldDB" id="A0ABD3UDZ8"/>